<name>A0A7U2I5I8_PHANO</name>
<feature type="transmembrane region" description="Helical" evidence="4">
    <location>
        <begin position="12"/>
        <end position="30"/>
    </location>
</feature>
<comment type="similarity">
    <text evidence="1">Belongs to the glycosyltransferase 34 family.</text>
</comment>
<evidence type="ECO:0008006" key="7">
    <source>
        <dbReference type="Google" id="ProtNLM"/>
    </source>
</evidence>
<keyword evidence="4" id="KW-0472">Membrane</keyword>
<keyword evidence="2" id="KW-0328">Glycosyltransferase</keyword>
<evidence type="ECO:0000256" key="3">
    <source>
        <dbReference type="ARBA" id="ARBA00022679"/>
    </source>
</evidence>
<dbReference type="PANTHER" id="PTHR31306">
    <property type="entry name" value="ALPHA-1,6-MANNOSYLTRANSFERASE MNN11-RELATED"/>
    <property type="match status" value="1"/>
</dbReference>
<dbReference type="InterPro" id="IPR029044">
    <property type="entry name" value="Nucleotide-diphossugar_trans"/>
</dbReference>
<keyword evidence="4" id="KW-0812">Transmembrane</keyword>
<dbReference type="AlphaFoldDB" id="A0A7U2I5I8"/>
<gene>
    <name evidence="5" type="ORF">JI435_129090</name>
</gene>
<protein>
    <recommendedName>
        <fullName evidence="7">Galactosyl transferase GMA12/MNN10 family protein</fullName>
    </recommendedName>
</protein>
<keyword evidence="3" id="KW-0808">Transferase</keyword>
<keyword evidence="6" id="KW-1185">Reference proteome</keyword>
<evidence type="ECO:0000256" key="2">
    <source>
        <dbReference type="ARBA" id="ARBA00022676"/>
    </source>
</evidence>
<organism evidence="5 6">
    <name type="scientific">Phaeosphaeria nodorum (strain SN15 / ATCC MYA-4574 / FGSC 10173)</name>
    <name type="common">Glume blotch fungus</name>
    <name type="synonym">Parastagonospora nodorum</name>
    <dbReference type="NCBI Taxonomy" id="321614"/>
    <lineage>
        <taxon>Eukaryota</taxon>
        <taxon>Fungi</taxon>
        <taxon>Dikarya</taxon>
        <taxon>Ascomycota</taxon>
        <taxon>Pezizomycotina</taxon>
        <taxon>Dothideomycetes</taxon>
        <taxon>Pleosporomycetidae</taxon>
        <taxon>Pleosporales</taxon>
        <taxon>Pleosporineae</taxon>
        <taxon>Phaeosphaeriaceae</taxon>
        <taxon>Parastagonospora</taxon>
    </lineage>
</organism>
<accession>A0A7U2I5I8</accession>
<evidence type="ECO:0000256" key="4">
    <source>
        <dbReference type="SAM" id="Phobius"/>
    </source>
</evidence>
<dbReference type="Gene3D" id="3.90.550.10">
    <property type="entry name" value="Spore Coat Polysaccharide Biosynthesis Protein SpsA, Chain A"/>
    <property type="match status" value="1"/>
</dbReference>
<proteinExistence type="inferred from homology"/>
<evidence type="ECO:0000256" key="1">
    <source>
        <dbReference type="ARBA" id="ARBA00005664"/>
    </source>
</evidence>
<dbReference type="EMBL" id="CP069038">
    <property type="protein sequence ID" value="QRD04176.1"/>
    <property type="molecule type" value="Genomic_DNA"/>
</dbReference>
<dbReference type="PANTHER" id="PTHR31306:SF8">
    <property type="entry name" value="GLYCOSYLTRANSFERASE FAMILY 34 PROTEIN"/>
    <property type="match status" value="1"/>
</dbReference>
<dbReference type="InterPro" id="IPR008630">
    <property type="entry name" value="Glyco_trans_34"/>
</dbReference>
<dbReference type="SUPFAM" id="SSF53448">
    <property type="entry name" value="Nucleotide-diphospho-sugar transferases"/>
    <property type="match status" value="1"/>
</dbReference>
<dbReference type="VEuPathDB" id="FungiDB:JI435_129090"/>
<dbReference type="KEGG" id="pno:SNOG_12909"/>
<dbReference type="RefSeq" id="XP_001803126.1">
    <property type="nucleotide sequence ID" value="XM_001803074.1"/>
</dbReference>
<dbReference type="OrthoDB" id="407658at2759"/>
<evidence type="ECO:0000313" key="5">
    <source>
        <dbReference type="EMBL" id="QRD04176.1"/>
    </source>
</evidence>
<reference evidence="6" key="1">
    <citation type="journal article" date="2021" name="BMC Genomics">
        <title>Chromosome-level genome assembly and manually-curated proteome of model necrotroph Parastagonospora nodorum Sn15 reveals a genome-wide trove of candidate effector homologs, and redundancy of virulence-related functions within an accessory chromosome.</title>
        <authorList>
            <person name="Bertazzoni S."/>
            <person name="Jones D.A.B."/>
            <person name="Phan H.T."/>
            <person name="Tan K.-C."/>
            <person name="Hane J.K."/>
        </authorList>
    </citation>
    <scope>NUCLEOTIDE SEQUENCE [LARGE SCALE GENOMIC DNA]</scope>
    <source>
        <strain evidence="6">SN15 / ATCC MYA-4574 / FGSC 10173)</strain>
    </source>
</reference>
<dbReference type="Proteomes" id="UP000663193">
    <property type="component" value="Chromosome 16"/>
</dbReference>
<dbReference type="FunFam" id="3.90.550.10:FF:000237">
    <property type="entry name" value="WGS project CABT00000000 data, contig 2.1"/>
    <property type="match status" value="1"/>
</dbReference>
<dbReference type="Pfam" id="PF05637">
    <property type="entry name" value="Glyco_transf_34"/>
    <property type="match status" value="1"/>
</dbReference>
<dbReference type="GO" id="GO:0016020">
    <property type="term" value="C:membrane"/>
    <property type="evidence" value="ECO:0007669"/>
    <property type="project" value="InterPro"/>
</dbReference>
<sequence length="353" mass="42238">MYTAPRFPPRKFYVWFPLLFLSFPFTLWYYQTLNAIPILYQKTHAHPPAQFTTYGHSDCPLEVSPQLIEESTIKRSICRKYSPFEIRRWRIATVTAQFGQPKEHYQKAFRTHLLHALIHSTDVKVVCDPIVDDLWNKPAFILQILMQEMLKPEHERLEWIEWLDRDTLILDQCRPITSFLPPPAPRRKHRENNQQRPLKPETHLLVTRDWNGLNNGIFLVRVNEWAVNLFAAILAFRHYKPDVDLRFGEQSAMDHVLGTEEFKNNTQYVPQHWFNGYERERADVFEVRESVVGMKEHEVRRGDYLVHFAGRRYRDMVMNEWADMVGRMGDIWMEKRVLRNVDAEIEKFWAEVQ</sequence>
<dbReference type="GO" id="GO:0016757">
    <property type="term" value="F:glycosyltransferase activity"/>
    <property type="evidence" value="ECO:0007669"/>
    <property type="project" value="UniProtKB-KW"/>
</dbReference>
<evidence type="ECO:0000313" key="6">
    <source>
        <dbReference type="Proteomes" id="UP000663193"/>
    </source>
</evidence>
<dbReference type="OMA" id="MEYWLAV"/>
<keyword evidence="4" id="KW-1133">Transmembrane helix</keyword>